<organism evidence="6 7">
    <name type="scientific">Kitasatospora cheerisanensis KCTC 2395</name>
    <dbReference type="NCBI Taxonomy" id="1348663"/>
    <lineage>
        <taxon>Bacteria</taxon>
        <taxon>Bacillati</taxon>
        <taxon>Actinomycetota</taxon>
        <taxon>Actinomycetes</taxon>
        <taxon>Kitasatosporales</taxon>
        <taxon>Streptomycetaceae</taxon>
        <taxon>Kitasatospora</taxon>
    </lineage>
</organism>
<feature type="domain" description="Peptidase S26" evidence="5">
    <location>
        <begin position="31"/>
        <end position="183"/>
    </location>
</feature>
<reference evidence="6 7" key="1">
    <citation type="submission" date="2014-05" db="EMBL/GenBank/DDBJ databases">
        <title>Draft Genome Sequence of Kitasatospora cheerisanensis KCTC 2395.</title>
        <authorList>
            <person name="Nam D.H."/>
        </authorList>
    </citation>
    <scope>NUCLEOTIDE SEQUENCE [LARGE SCALE GENOMIC DNA]</scope>
    <source>
        <strain evidence="6 7">KCTC 2395</strain>
    </source>
</reference>
<dbReference type="SUPFAM" id="SSF51306">
    <property type="entry name" value="LexA/Signal peptidase"/>
    <property type="match status" value="1"/>
</dbReference>
<evidence type="ECO:0000256" key="2">
    <source>
        <dbReference type="ARBA" id="ARBA00009370"/>
    </source>
</evidence>
<dbReference type="InterPro" id="IPR000223">
    <property type="entry name" value="Pept_S26A_signal_pept_1"/>
</dbReference>
<keyword evidence="4" id="KW-1133">Transmembrane helix</keyword>
<evidence type="ECO:0000313" key="6">
    <source>
        <dbReference type="EMBL" id="KDN83091.1"/>
    </source>
</evidence>
<evidence type="ECO:0000256" key="1">
    <source>
        <dbReference type="ARBA" id="ARBA00004401"/>
    </source>
</evidence>
<comment type="catalytic activity">
    <reaction evidence="4">
        <text>Cleavage of hydrophobic, N-terminal signal or leader sequences from secreted and periplasmic proteins.</text>
        <dbReference type="EC" id="3.4.21.89"/>
    </reaction>
</comment>
<comment type="caution">
    <text evidence="6">The sequence shown here is derived from an EMBL/GenBank/DDBJ whole genome shotgun (WGS) entry which is preliminary data.</text>
</comment>
<keyword evidence="7" id="KW-1185">Reference proteome</keyword>
<evidence type="ECO:0000259" key="5">
    <source>
        <dbReference type="Pfam" id="PF10502"/>
    </source>
</evidence>
<dbReference type="CDD" id="cd06530">
    <property type="entry name" value="S26_SPase_I"/>
    <property type="match status" value="1"/>
</dbReference>
<accession>A0A066YYD6</accession>
<evidence type="ECO:0000256" key="4">
    <source>
        <dbReference type="RuleBase" id="RU362042"/>
    </source>
</evidence>
<feature type="active site" evidence="3">
    <location>
        <position position="57"/>
    </location>
</feature>
<dbReference type="OrthoDB" id="7830750at2"/>
<dbReference type="RefSeq" id="WP_063750178.1">
    <property type="nucleotide sequence ID" value="NZ_KK853997.1"/>
</dbReference>
<protein>
    <recommendedName>
        <fullName evidence="4">Signal peptidase I</fullName>
        <ecNumber evidence="4">3.4.21.89</ecNumber>
    </recommendedName>
</protein>
<dbReference type="eggNOG" id="COG0681">
    <property type="taxonomic scope" value="Bacteria"/>
</dbReference>
<name>A0A066YYD6_9ACTN</name>
<dbReference type="GO" id="GO:0004252">
    <property type="term" value="F:serine-type endopeptidase activity"/>
    <property type="evidence" value="ECO:0007669"/>
    <property type="project" value="InterPro"/>
</dbReference>
<comment type="caution">
    <text evidence="4">Lacks conserved residue(s) required for the propagation of feature annotation.</text>
</comment>
<feature type="transmembrane region" description="Helical" evidence="4">
    <location>
        <begin position="218"/>
        <end position="240"/>
    </location>
</feature>
<dbReference type="HOGENOM" id="CLU_028723_0_2_11"/>
<proteinExistence type="inferred from homology"/>
<evidence type="ECO:0000313" key="7">
    <source>
        <dbReference type="Proteomes" id="UP000027178"/>
    </source>
</evidence>
<dbReference type="EC" id="3.4.21.89" evidence="4"/>
<comment type="subcellular location">
    <subcellularLocation>
        <location evidence="1">Cell membrane</location>
        <topology evidence="1">Single-pass type II membrane protein</topology>
    </subcellularLocation>
    <subcellularLocation>
        <location evidence="4">Membrane</location>
        <topology evidence="4">Single-pass type II membrane protein</topology>
    </subcellularLocation>
</comment>
<dbReference type="PRINTS" id="PR00727">
    <property type="entry name" value="LEADERPTASE"/>
</dbReference>
<dbReference type="InterPro" id="IPR036286">
    <property type="entry name" value="LexA/Signal_pep-like_sf"/>
</dbReference>
<evidence type="ECO:0000256" key="3">
    <source>
        <dbReference type="PIRSR" id="PIRSR600223-1"/>
    </source>
</evidence>
<keyword evidence="4" id="KW-0472">Membrane</keyword>
<gene>
    <name evidence="6" type="ORF">KCH_52370</name>
</gene>
<feature type="transmembrane region" description="Helical" evidence="4">
    <location>
        <begin position="24"/>
        <end position="48"/>
    </location>
</feature>
<dbReference type="AlphaFoldDB" id="A0A066YYD6"/>
<dbReference type="NCBIfam" id="TIGR02227">
    <property type="entry name" value="sigpep_I_bact"/>
    <property type="match status" value="1"/>
</dbReference>
<keyword evidence="4" id="KW-0812">Transmembrane</keyword>
<dbReference type="GO" id="GO:0005886">
    <property type="term" value="C:plasma membrane"/>
    <property type="evidence" value="ECO:0007669"/>
    <property type="project" value="UniProtKB-SubCell"/>
</dbReference>
<dbReference type="InterPro" id="IPR019533">
    <property type="entry name" value="Peptidase_S26"/>
</dbReference>
<dbReference type="EMBL" id="JNBY01000096">
    <property type="protein sequence ID" value="KDN83091.1"/>
    <property type="molecule type" value="Genomic_DNA"/>
</dbReference>
<dbReference type="GO" id="GO:0009003">
    <property type="term" value="F:signal peptidase activity"/>
    <property type="evidence" value="ECO:0007669"/>
    <property type="project" value="UniProtKB-EC"/>
</dbReference>
<feature type="active site" evidence="3">
    <location>
        <position position="98"/>
    </location>
</feature>
<keyword evidence="4" id="KW-0645">Protease</keyword>
<sequence length="248" mass="25770">MSSVAERTQPAEARPAGRRSPASIVQGLVIAIGFVMLVGGFGVLAVQYRPYKIPTGSMSPTLESGDTVLAHTADGKSTGRGDIVVFQDPDWGNVTLVKRVVAIGGDTVSGDREGRITVNGRQVNEPYLEKAAVLATAFSVTVPEGRLFVLGDFRGNSLDSRSHLDVAFGSVPASGVKARVEAVIQPLSRARLEGRTAAFDELGAPSAHQAGALVPASWTSVGGAVLIVLASAAGWTVSLARKLRGRKA</sequence>
<dbReference type="PANTHER" id="PTHR43390:SF1">
    <property type="entry name" value="CHLOROPLAST PROCESSING PEPTIDASE"/>
    <property type="match status" value="1"/>
</dbReference>
<dbReference type="GO" id="GO:0006465">
    <property type="term" value="P:signal peptide processing"/>
    <property type="evidence" value="ECO:0007669"/>
    <property type="project" value="InterPro"/>
</dbReference>
<dbReference type="Proteomes" id="UP000027178">
    <property type="component" value="Unassembled WGS sequence"/>
</dbReference>
<dbReference type="PATRIC" id="fig|1348663.4.peg.5070"/>
<dbReference type="Pfam" id="PF10502">
    <property type="entry name" value="Peptidase_S26"/>
    <property type="match status" value="1"/>
</dbReference>
<keyword evidence="4 6" id="KW-0378">Hydrolase</keyword>
<dbReference type="Gene3D" id="2.10.109.10">
    <property type="entry name" value="Umud Fragment, subunit A"/>
    <property type="match status" value="1"/>
</dbReference>
<comment type="similarity">
    <text evidence="2 4">Belongs to the peptidase S26 family.</text>
</comment>
<dbReference type="PANTHER" id="PTHR43390">
    <property type="entry name" value="SIGNAL PEPTIDASE I"/>
    <property type="match status" value="1"/>
</dbReference>